<evidence type="ECO:0000256" key="3">
    <source>
        <dbReference type="ARBA" id="ARBA00023134"/>
    </source>
</evidence>
<dbReference type="SMART" id="SM00174">
    <property type="entry name" value="RHO"/>
    <property type="match status" value="1"/>
</dbReference>
<name>A0AAU9J3A8_9CILI</name>
<accession>A0AAU9J3A8</accession>
<dbReference type="InterPro" id="IPR005225">
    <property type="entry name" value="Small_GTP-bd"/>
</dbReference>
<evidence type="ECO:0000256" key="1">
    <source>
        <dbReference type="ARBA" id="ARBA00006270"/>
    </source>
</evidence>
<keyword evidence="2" id="KW-0547">Nucleotide-binding</keyword>
<dbReference type="Proteomes" id="UP001162131">
    <property type="component" value="Unassembled WGS sequence"/>
</dbReference>
<dbReference type="InterPro" id="IPR027417">
    <property type="entry name" value="P-loop_NTPase"/>
</dbReference>
<comment type="caution">
    <text evidence="6">The sequence shown here is derived from an EMBL/GenBank/DDBJ whole genome shotgun (WGS) entry which is preliminary data.</text>
</comment>
<protein>
    <submittedName>
        <fullName evidence="6">Uncharacterized protein</fullName>
    </submittedName>
</protein>
<dbReference type="Pfam" id="PF00071">
    <property type="entry name" value="Ras"/>
    <property type="match status" value="1"/>
</dbReference>
<dbReference type="PROSITE" id="PS51420">
    <property type="entry name" value="RHO"/>
    <property type="match status" value="1"/>
</dbReference>
<dbReference type="PROSITE" id="PS51419">
    <property type="entry name" value="RAB"/>
    <property type="match status" value="1"/>
</dbReference>
<dbReference type="AlphaFoldDB" id="A0AAU9J3A8"/>
<keyword evidence="5" id="KW-0636">Prenylation</keyword>
<dbReference type="PROSITE" id="PS51421">
    <property type="entry name" value="RAS"/>
    <property type="match status" value="1"/>
</dbReference>
<dbReference type="GO" id="GO:0003924">
    <property type="term" value="F:GTPase activity"/>
    <property type="evidence" value="ECO:0007669"/>
    <property type="project" value="InterPro"/>
</dbReference>
<sequence length="204" mass="22942">MASGRKHVLKVLIIGDSAVGKTSLLNQYVNQRFNQRYQATIGADFLTKDIEIDGRTVTLQIWDTAGQERFQSLGTAFYRGTDCCVIVYDITSSKSFDTIQQWKEGFLNQSGVKDPENFPFVVLGNKVDKENERAVPNAKAAQWCRDNGNIPFYETSAKDAINVKEAFTSITRKAMLQVKNDTIEYKPPIELSKVRPKQAQSTCC</sequence>
<dbReference type="SMART" id="SM00176">
    <property type="entry name" value="RAN"/>
    <property type="match status" value="1"/>
</dbReference>
<dbReference type="SMART" id="SM00173">
    <property type="entry name" value="RAS"/>
    <property type="match status" value="1"/>
</dbReference>
<dbReference type="NCBIfam" id="TIGR00231">
    <property type="entry name" value="small_GTP"/>
    <property type="match status" value="1"/>
</dbReference>
<dbReference type="PRINTS" id="PR00449">
    <property type="entry name" value="RASTRNSFRMNG"/>
</dbReference>
<proteinExistence type="inferred from homology"/>
<comment type="similarity">
    <text evidence="1">Belongs to the small GTPase superfamily. Rab family.</text>
</comment>
<dbReference type="SMART" id="SM00175">
    <property type="entry name" value="RAB"/>
    <property type="match status" value="1"/>
</dbReference>
<dbReference type="PANTHER" id="PTHR47981">
    <property type="entry name" value="RAB FAMILY"/>
    <property type="match status" value="1"/>
</dbReference>
<dbReference type="GO" id="GO:0005525">
    <property type="term" value="F:GTP binding"/>
    <property type="evidence" value="ECO:0007669"/>
    <property type="project" value="UniProtKB-KW"/>
</dbReference>
<keyword evidence="7" id="KW-1185">Reference proteome</keyword>
<reference evidence="6" key="1">
    <citation type="submission" date="2021-09" db="EMBL/GenBank/DDBJ databases">
        <authorList>
            <consortium name="AG Swart"/>
            <person name="Singh M."/>
            <person name="Singh A."/>
            <person name="Seah K."/>
            <person name="Emmerich C."/>
        </authorList>
    </citation>
    <scope>NUCLEOTIDE SEQUENCE</scope>
    <source>
        <strain evidence="6">ATCC30299</strain>
    </source>
</reference>
<keyword evidence="3" id="KW-0342">GTP-binding</keyword>
<gene>
    <name evidence="6" type="ORF">BSTOLATCC_MIC22161</name>
</gene>
<dbReference type="CDD" id="cd01862">
    <property type="entry name" value="Rab7"/>
    <property type="match status" value="1"/>
</dbReference>
<dbReference type="EMBL" id="CAJZBQ010000021">
    <property type="protein sequence ID" value="CAG9318796.1"/>
    <property type="molecule type" value="Genomic_DNA"/>
</dbReference>
<organism evidence="6 7">
    <name type="scientific">Blepharisma stoltei</name>
    <dbReference type="NCBI Taxonomy" id="1481888"/>
    <lineage>
        <taxon>Eukaryota</taxon>
        <taxon>Sar</taxon>
        <taxon>Alveolata</taxon>
        <taxon>Ciliophora</taxon>
        <taxon>Postciliodesmatophora</taxon>
        <taxon>Heterotrichea</taxon>
        <taxon>Heterotrichida</taxon>
        <taxon>Blepharismidae</taxon>
        <taxon>Blepharisma</taxon>
    </lineage>
</organism>
<evidence type="ECO:0000256" key="2">
    <source>
        <dbReference type="ARBA" id="ARBA00022741"/>
    </source>
</evidence>
<dbReference type="FunFam" id="3.40.50.300:FF:000086">
    <property type="entry name" value="Ras-related small GTPase"/>
    <property type="match status" value="1"/>
</dbReference>
<evidence type="ECO:0000256" key="5">
    <source>
        <dbReference type="ARBA" id="ARBA00023289"/>
    </source>
</evidence>
<keyword evidence="4" id="KW-0449">Lipoprotein</keyword>
<evidence type="ECO:0000313" key="7">
    <source>
        <dbReference type="Proteomes" id="UP001162131"/>
    </source>
</evidence>
<dbReference type="SUPFAM" id="SSF52540">
    <property type="entry name" value="P-loop containing nucleoside triphosphate hydrolases"/>
    <property type="match status" value="1"/>
</dbReference>
<evidence type="ECO:0000313" key="6">
    <source>
        <dbReference type="EMBL" id="CAG9318796.1"/>
    </source>
</evidence>
<dbReference type="InterPro" id="IPR001806">
    <property type="entry name" value="Small_GTPase"/>
</dbReference>
<dbReference type="Gene3D" id="3.40.50.300">
    <property type="entry name" value="P-loop containing nucleotide triphosphate hydrolases"/>
    <property type="match status" value="1"/>
</dbReference>
<dbReference type="PANTHER" id="PTHR47981:SF20">
    <property type="entry name" value="RAS-RELATED PROTEIN RAB-7A"/>
    <property type="match status" value="1"/>
</dbReference>
<evidence type="ECO:0000256" key="4">
    <source>
        <dbReference type="ARBA" id="ARBA00023288"/>
    </source>
</evidence>